<dbReference type="KEGG" id="vgo:GJW-30_1_01095"/>
<name>A0A0S3PRQ3_9BRAD</name>
<reference evidence="1 2" key="1">
    <citation type="submission" date="2015-08" db="EMBL/GenBank/DDBJ databases">
        <title>Investigation of the bacterial diversity of lava forest soil.</title>
        <authorList>
            <person name="Lee J.S."/>
        </authorList>
    </citation>
    <scope>NUCLEOTIDE SEQUENCE [LARGE SCALE GENOMIC DNA]</scope>
    <source>
        <strain evidence="1 2">GJW-30</strain>
    </source>
</reference>
<gene>
    <name evidence="1" type="ORF">GJW-30_1_01095</name>
</gene>
<keyword evidence="2" id="KW-1185">Reference proteome</keyword>
<proteinExistence type="predicted"/>
<evidence type="ECO:0000313" key="2">
    <source>
        <dbReference type="Proteomes" id="UP000236884"/>
    </source>
</evidence>
<accession>A0A0S3PRQ3</accession>
<organism evidence="1 2">
    <name type="scientific">Variibacter gotjawalensis</name>
    <dbReference type="NCBI Taxonomy" id="1333996"/>
    <lineage>
        <taxon>Bacteria</taxon>
        <taxon>Pseudomonadati</taxon>
        <taxon>Pseudomonadota</taxon>
        <taxon>Alphaproteobacteria</taxon>
        <taxon>Hyphomicrobiales</taxon>
        <taxon>Nitrobacteraceae</taxon>
        <taxon>Variibacter</taxon>
    </lineage>
</organism>
<dbReference type="AlphaFoldDB" id="A0A0S3PRQ3"/>
<dbReference type="Proteomes" id="UP000236884">
    <property type="component" value="Chromosome"/>
</dbReference>
<evidence type="ECO:0000313" key="1">
    <source>
        <dbReference type="EMBL" id="BAT58569.1"/>
    </source>
</evidence>
<sequence length="59" mass="6569">MDERPPEAPKMHELPQIVMRALPGGLLQLEIKGVVPLQVGTDLMRVLSTYRDSLEKPSS</sequence>
<protein>
    <submittedName>
        <fullName evidence="1">Uncharacterized protein</fullName>
    </submittedName>
</protein>
<dbReference type="EMBL" id="AP014946">
    <property type="protein sequence ID" value="BAT58569.1"/>
    <property type="molecule type" value="Genomic_DNA"/>
</dbReference>